<dbReference type="Pfam" id="PF04545">
    <property type="entry name" value="Sigma70_r4"/>
    <property type="match status" value="1"/>
</dbReference>
<dbReference type="Proteomes" id="UP000604381">
    <property type="component" value="Unassembled WGS sequence"/>
</dbReference>
<dbReference type="InterPro" id="IPR007627">
    <property type="entry name" value="RNA_pol_sigma70_r2"/>
</dbReference>
<dbReference type="CDD" id="cd06171">
    <property type="entry name" value="Sigma70_r4"/>
    <property type="match status" value="1"/>
</dbReference>
<comment type="function">
    <text evidence="6">Sigma factors are initiation factors that promote the attachment of RNA polymerase to specific initiation sites and are then released.</text>
</comment>
<reference evidence="10" key="1">
    <citation type="submission" date="2020-10" db="EMBL/GenBank/DDBJ databases">
        <title>An improved Amphimedon queenslandica hologenome assembly reveals how three proteobacterial symbionts can extend the metabolic phenotypic of their marine sponge host.</title>
        <authorList>
            <person name="Degnan B."/>
            <person name="Degnan S."/>
            <person name="Xiang X."/>
        </authorList>
    </citation>
    <scope>NUCLEOTIDE SEQUENCE</scope>
    <source>
        <strain evidence="10">AqS2</strain>
    </source>
</reference>
<dbReference type="InterPro" id="IPR014284">
    <property type="entry name" value="RNA_pol_sigma-70_dom"/>
</dbReference>
<dbReference type="AlphaFoldDB" id="A0A930UGU3"/>
<proteinExistence type="inferred from homology"/>
<dbReference type="GO" id="GO:0016987">
    <property type="term" value="F:sigma factor activity"/>
    <property type="evidence" value="ECO:0007669"/>
    <property type="project" value="UniProtKB-KW"/>
</dbReference>
<dbReference type="InterPro" id="IPR000943">
    <property type="entry name" value="RNA_pol_sigma70"/>
</dbReference>
<dbReference type="InterPro" id="IPR013325">
    <property type="entry name" value="RNA_pol_sigma_r2"/>
</dbReference>
<protein>
    <recommendedName>
        <fullName evidence="6">RNA polymerase sigma factor</fullName>
    </recommendedName>
</protein>
<dbReference type="EMBL" id="JADHEI010000040">
    <property type="protein sequence ID" value="MBF2735511.1"/>
    <property type="molecule type" value="Genomic_DNA"/>
</dbReference>
<evidence type="ECO:0000256" key="5">
    <source>
        <dbReference type="ARBA" id="ARBA00023163"/>
    </source>
</evidence>
<evidence type="ECO:0000256" key="6">
    <source>
        <dbReference type="RuleBase" id="RU362124"/>
    </source>
</evidence>
<dbReference type="Pfam" id="PF04542">
    <property type="entry name" value="Sigma70_r2"/>
    <property type="match status" value="1"/>
</dbReference>
<name>A0A930UGU3_9GAMM</name>
<dbReference type="GO" id="GO:0003677">
    <property type="term" value="F:DNA binding"/>
    <property type="evidence" value="ECO:0007669"/>
    <property type="project" value="UniProtKB-KW"/>
</dbReference>
<dbReference type="PROSITE" id="PS00716">
    <property type="entry name" value="SIGMA70_2"/>
    <property type="match status" value="1"/>
</dbReference>
<dbReference type="GO" id="GO:0006352">
    <property type="term" value="P:DNA-templated transcription initiation"/>
    <property type="evidence" value="ECO:0007669"/>
    <property type="project" value="InterPro"/>
</dbReference>
<keyword evidence="4 6" id="KW-0238">DNA-binding</keyword>
<evidence type="ECO:0000313" key="11">
    <source>
        <dbReference type="Proteomes" id="UP000604381"/>
    </source>
</evidence>
<feature type="region of interest" description="Disordered" evidence="7">
    <location>
        <begin position="1"/>
        <end position="29"/>
    </location>
</feature>
<feature type="domain" description="RNA polymerase sigma-70" evidence="9">
    <location>
        <begin position="318"/>
        <end position="344"/>
    </location>
</feature>
<keyword evidence="2 6" id="KW-0805">Transcription regulation</keyword>
<dbReference type="PRINTS" id="PR00046">
    <property type="entry name" value="SIGMA70FCT"/>
</dbReference>
<keyword evidence="5 6" id="KW-0804">Transcription</keyword>
<gene>
    <name evidence="10" type="ORF">ISN26_05475</name>
</gene>
<evidence type="ECO:0000256" key="2">
    <source>
        <dbReference type="ARBA" id="ARBA00023015"/>
    </source>
</evidence>
<feature type="domain" description="RNA polymerase sigma-70" evidence="8">
    <location>
        <begin position="117"/>
        <end position="130"/>
    </location>
</feature>
<dbReference type="InterPro" id="IPR050813">
    <property type="entry name" value="Sigma-70_Factor"/>
</dbReference>
<evidence type="ECO:0000256" key="4">
    <source>
        <dbReference type="ARBA" id="ARBA00023125"/>
    </source>
</evidence>
<accession>A0A930UGU3</accession>
<comment type="similarity">
    <text evidence="1 6">Belongs to the sigma-70 factor family.</text>
</comment>
<evidence type="ECO:0000256" key="1">
    <source>
        <dbReference type="ARBA" id="ARBA00007788"/>
    </source>
</evidence>
<evidence type="ECO:0000259" key="9">
    <source>
        <dbReference type="PROSITE" id="PS00716"/>
    </source>
</evidence>
<dbReference type="Gene3D" id="1.20.140.160">
    <property type="match status" value="1"/>
</dbReference>
<organism evidence="10 11">
    <name type="scientific">Candidatus Amphirhobacter heronislandensis</name>
    <dbReference type="NCBI Taxonomy" id="1732024"/>
    <lineage>
        <taxon>Bacteria</taxon>
        <taxon>Pseudomonadati</taxon>
        <taxon>Pseudomonadota</taxon>
        <taxon>Gammaproteobacteria</taxon>
        <taxon>Candidatus Tethybacterales</taxon>
        <taxon>Candidatus Tethybacteraceae</taxon>
        <taxon>Candidatus Amphirhobacter</taxon>
    </lineage>
</organism>
<evidence type="ECO:0000256" key="7">
    <source>
        <dbReference type="SAM" id="MobiDB-lite"/>
    </source>
</evidence>
<dbReference type="SUPFAM" id="SSF88946">
    <property type="entry name" value="Sigma2 domain of RNA polymerase sigma factors"/>
    <property type="match status" value="1"/>
</dbReference>
<evidence type="ECO:0000259" key="8">
    <source>
        <dbReference type="PROSITE" id="PS00715"/>
    </source>
</evidence>
<dbReference type="PROSITE" id="PS00715">
    <property type="entry name" value="SIGMA70_1"/>
    <property type="match status" value="1"/>
</dbReference>
<evidence type="ECO:0000313" key="10">
    <source>
        <dbReference type="EMBL" id="MBF2735511.1"/>
    </source>
</evidence>
<dbReference type="PANTHER" id="PTHR30376">
    <property type="entry name" value="SIGMA FACTOR RPOH HEAT SHOCK RELATED"/>
    <property type="match status" value="1"/>
</dbReference>
<keyword evidence="3 6" id="KW-0731">Sigma factor</keyword>
<evidence type="ECO:0000256" key="3">
    <source>
        <dbReference type="ARBA" id="ARBA00023082"/>
    </source>
</evidence>
<dbReference type="Gene3D" id="1.20.120.1810">
    <property type="match status" value="1"/>
</dbReference>
<comment type="caution">
    <text evidence="10">The sequence shown here is derived from an EMBL/GenBank/DDBJ whole genome shotgun (WGS) entry which is preliminary data.</text>
</comment>
<dbReference type="NCBIfam" id="TIGR02937">
    <property type="entry name" value="sigma70-ECF"/>
    <property type="match status" value="1"/>
</dbReference>
<dbReference type="SUPFAM" id="SSF88659">
    <property type="entry name" value="Sigma3 and sigma4 domains of RNA polymerase sigma factors"/>
    <property type="match status" value="1"/>
</dbReference>
<sequence>MTKKKADKLATALELEEEEDKEQGSSKEEVISRIEGSLIVGGGPTFKDLNEFRRFAESIPELTAEREREEAEASLKIISKEGPKAPNKHAEKLLFATLRVVASLAYKYRGYGLPEKDLMQVGMIGLMEAIKRYDPDKKGKSNKTKDGKKKPKETARLATYASYRITGEIYKHVLQFYSAYGKIATTADQRKLFFKLEETKRLLGADTKAAGQSLGIEDADKIAEKLSVKRADVLEMEKRRQSPVPYEMPGDAREDEIDTSASARLAADDGEHAEMSIIRENMKNRQVQMLGEAIKTLDERQAMIIFARHLANEGEKKTLKELAGKLEVSIERVRQIEKEALRKLKDYVLEHADPEDFDE</sequence>
<dbReference type="PANTHER" id="PTHR30376:SF3">
    <property type="entry name" value="RNA POLYMERASE SIGMA FACTOR RPOH"/>
    <property type="match status" value="1"/>
</dbReference>
<dbReference type="InterPro" id="IPR013324">
    <property type="entry name" value="RNA_pol_sigma_r3/r4-like"/>
</dbReference>
<keyword evidence="11" id="KW-1185">Reference proteome</keyword>
<dbReference type="InterPro" id="IPR007630">
    <property type="entry name" value="RNA_pol_sigma70_r4"/>
</dbReference>